<dbReference type="OMA" id="WDTEQID"/>
<dbReference type="Proteomes" id="UP000001396">
    <property type="component" value="Unassembled WGS sequence"/>
</dbReference>
<evidence type="ECO:0000256" key="1">
    <source>
        <dbReference type="ARBA" id="ARBA00034491"/>
    </source>
</evidence>
<comment type="caution">
    <text evidence="2">The sequence shown here is derived from an EMBL/GenBank/DDBJ whole genome shotgun (WGS) entry which is preliminary data.</text>
</comment>
<accession>D3B0K0</accession>
<dbReference type="GO" id="GO:0043248">
    <property type="term" value="P:proteasome assembly"/>
    <property type="evidence" value="ECO:0007669"/>
    <property type="project" value="InterPro"/>
</dbReference>
<dbReference type="GO" id="GO:0008541">
    <property type="term" value="C:proteasome regulatory particle, lid subcomplex"/>
    <property type="evidence" value="ECO:0007669"/>
    <property type="project" value="InterPro"/>
</dbReference>
<dbReference type="EMBL" id="ADBJ01000008">
    <property type="protein sequence ID" value="EFA84824.1"/>
    <property type="molecule type" value="Genomic_DNA"/>
</dbReference>
<organism evidence="2 3">
    <name type="scientific">Heterostelium pallidum (strain ATCC 26659 / Pp 5 / PN500)</name>
    <name type="common">Cellular slime mold</name>
    <name type="synonym">Polysphondylium pallidum</name>
    <dbReference type="NCBI Taxonomy" id="670386"/>
    <lineage>
        <taxon>Eukaryota</taxon>
        <taxon>Amoebozoa</taxon>
        <taxon>Evosea</taxon>
        <taxon>Eumycetozoa</taxon>
        <taxon>Dictyostelia</taxon>
        <taxon>Acytosteliales</taxon>
        <taxon>Acytosteliaceae</taxon>
        <taxon>Heterostelium</taxon>
    </lineage>
</organism>
<dbReference type="GO" id="GO:0000724">
    <property type="term" value="P:double-strand break repair via homologous recombination"/>
    <property type="evidence" value="ECO:0007669"/>
    <property type="project" value="TreeGrafter"/>
</dbReference>
<dbReference type="InParanoid" id="D3B0K0"/>
<proteinExistence type="inferred from homology"/>
<dbReference type="PANTHER" id="PTHR16771">
    <property type="entry name" value="26 PROTEASOME COMPLEX SUBUNIT DSS1"/>
    <property type="match status" value="1"/>
</dbReference>
<dbReference type="SMART" id="SM01385">
    <property type="entry name" value="DSS1_SEM1"/>
    <property type="match status" value="1"/>
</dbReference>
<reference evidence="2 3" key="1">
    <citation type="journal article" date="2011" name="Genome Res.">
        <title>Phylogeny-wide analysis of social amoeba genomes highlights ancient origins for complex intercellular communication.</title>
        <authorList>
            <person name="Heidel A.J."/>
            <person name="Lawal H.M."/>
            <person name="Felder M."/>
            <person name="Schilde C."/>
            <person name="Helps N.R."/>
            <person name="Tunggal B."/>
            <person name="Rivero F."/>
            <person name="John U."/>
            <person name="Schleicher M."/>
            <person name="Eichinger L."/>
            <person name="Platzer M."/>
            <person name="Noegel A.A."/>
            <person name="Schaap P."/>
            <person name="Gloeckner G."/>
        </authorList>
    </citation>
    <scope>NUCLEOTIDE SEQUENCE [LARGE SCALE GENOMIC DNA]</scope>
    <source>
        <strain evidence="3">ATCC 26659 / Pp 5 / PN500</strain>
    </source>
</reference>
<dbReference type="STRING" id="670386.D3B0K0"/>
<keyword evidence="3" id="KW-1185">Reference proteome</keyword>
<gene>
    <name evidence="2" type="ORF">PPL_01817</name>
</gene>
<dbReference type="RefSeq" id="XP_020436935.1">
    <property type="nucleotide sequence ID" value="XM_020572818.1"/>
</dbReference>
<evidence type="ECO:0000313" key="3">
    <source>
        <dbReference type="Proteomes" id="UP000001396"/>
    </source>
</evidence>
<dbReference type="FunCoup" id="D3B0K0">
    <property type="interactions" value="21"/>
</dbReference>
<evidence type="ECO:0000313" key="2">
    <source>
        <dbReference type="EMBL" id="EFA84824.1"/>
    </source>
</evidence>
<dbReference type="GeneID" id="31357344"/>
<dbReference type="GO" id="GO:0006406">
    <property type="term" value="P:mRNA export from nucleus"/>
    <property type="evidence" value="ECO:0007669"/>
    <property type="project" value="InterPro"/>
</dbReference>
<dbReference type="PANTHER" id="PTHR16771:SF0">
    <property type="entry name" value="26S PROTEASOME COMPLEX SUBUNIT SEM1"/>
    <property type="match status" value="1"/>
</dbReference>
<sequence length="90" mass="10608">MGKGDTSITTTKPNKKFDTLDDLSKTQAKEEIEIIEDDEFEEFEDNIENQNEDQDTVKAQWEDDWDTEQIDDEFSQQLRQEIETNSAMKQ</sequence>
<name>D3B0K0_HETP5</name>
<dbReference type="Pfam" id="PF05160">
    <property type="entry name" value="DSS1_SEM1"/>
    <property type="match status" value="1"/>
</dbReference>
<protein>
    <submittedName>
        <fullName evidence="2">DSS1/SEM1 family protein</fullName>
    </submittedName>
</protein>
<dbReference type="InterPro" id="IPR007834">
    <property type="entry name" value="DSS1_SEM1"/>
</dbReference>
<comment type="similarity">
    <text evidence="1">Belongs to the DSS1/SEM1 family.</text>
</comment>
<dbReference type="AlphaFoldDB" id="D3B0K0"/>